<dbReference type="PANTHER" id="PTHR43060">
    <property type="entry name" value="3-HYDROXYISOBUTYRATE DEHYDROGENASE-LIKE 1, MITOCHONDRIAL-RELATED"/>
    <property type="match status" value="1"/>
</dbReference>
<evidence type="ECO:0000256" key="2">
    <source>
        <dbReference type="ARBA" id="ARBA00023027"/>
    </source>
</evidence>
<dbReference type="InterPro" id="IPR036291">
    <property type="entry name" value="NAD(P)-bd_dom_sf"/>
</dbReference>
<evidence type="ECO:0000313" key="7">
    <source>
        <dbReference type="Proteomes" id="UP000191933"/>
    </source>
</evidence>
<keyword evidence="1 6" id="KW-0560">Oxidoreductase</keyword>
<dbReference type="Gene3D" id="1.10.1040.10">
    <property type="entry name" value="N-(1-d-carboxylethyl)-l-norvaline Dehydrogenase, domain 2"/>
    <property type="match status" value="1"/>
</dbReference>
<keyword evidence="2" id="KW-0520">NAD</keyword>
<dbReference type="PANTHER" id="PTHR43060:SF15">
    <property type="entry name" value="3-HYDROXYISOBUTYRATE DEHYDROGENASE-LIKE 1, MITOCHONDRIAL-RELATED"/>
    <property type="match status" value="1"/>
</dbReference>
<comment type="caution">
    <text evidence="6">The sequence shown here is derived from an EMBL/GenBank/DDBJ whole genome shotgun (WGS) entry which is preliminary data.</text>
</comment>
<evidence type="ECO:0000256" key="1">
    <source>
        <dbReference type="ARBA" id="ARBA00023002"/>
    </source>
</evidence>
<name>A0A9W5B5E6_9HYPH</name>
<evidence type="ECO:0000259" key="5">
    <source>
        <dbReference type="Pfam" id="PF14833"/>
    </source>
</evidence>
<dbReference type="InterPro" id="IPR013328">
    <property type="entry name" value="6PGD_dom2"/>
</dbReference>
<dbReference type="SUPFAM" id="SSF48179">
    <property type="entry name" value="6-phosphogluconate dehydrogenase C-terminal domain-like"/>
    <property type="match status" value="1"/>
</dbReference>
<dbReference type="GO" id="GO:0051287">
    <property type="term" value="F:NAD binding"/>
    <property type="evidence" value="ECO:0007669"/>
    <property type="project" value="InterPro"/>
</dbReference>
<feature type="active site" evidence="3">
    <location>
        <position position="189"/>
    </location>
</feature>
<dbReference type="Proteomes" id="UP000191933">
    <property type="component" value="Unassembled WGS sequence"/>
</dbReference>
<feature type="domain" description="6-phosphogluconate dehydrogenase NADP-binding" evidence="4">
    <location>
        <begin position="21"/>
        <end position="180"/>
    </location>
</feature>
<gene>
    <name evidence="6" type="primary">garR</name>
    <name evidence="6" type="ORF">AGR2A_Lc70151</name>
</gene>
<dbReference type="SUPFAM" id="SSF51735">
    <property type="entry name" value="NAD(P)-binding Rossmann-fold domains"/>
    <property type="match status" value="1"/>
</dbReference>
<dbReference type="EC" id="1.1.1.60" evidence="6"/>
<reference evidence="6 7" key="1">
    <citation type="submission" date="2016-01" db="EMBL/GenBank/DDBJ databases">
        <authorList>
            <person name="Regsiter A."/>
            <person name="william w."/>
        </authorList>
    </citation>
    <scope>NUCLEOTIDE SEQUENCE [LARGE SCALE GENOMIC DNA]</scope>
    <source>
        <strain evidence="6 7">CFBP 5494</strain>
    </source>
</reference>
<feature type="domain" description="3-hydroxyisobutyrate dehydrogenase-like NAD-binding" evidence="5">
    <location>
        <begin position="183"/>
        <end position="301"/>
    </location>
</feature>
<evidence type="ECO:0000313" key="6">
    <source>
        <dbReference type="EMBL" id="CUW99564.1"/>
    </source>
</evidence>
<dbReference type="AlphaFoldDB" id="A0A9W5B5E6"/>
<dbReference type="Gene3D" id="3.40.50.720">
    <property type="entry name" value="NAD(P)-binding Rossmann-like Domain"/>
    <property type="match status" value="1"/>
</dbReference>
<accession>A0A9W5B5E6</accession>
<dbReference type="InterPro" id="IPR015815">
    <property type="entry name" value="HIBADH-related"/>
</dbReference>
<dbReference type="Pfam" id="PF03446">
    <property type="entry name" value="NAD_binding_2"/>
    <property type="match status" value="1"/>
</dbReference>
<dbReference type="GO" id="GO:0050661">
    <property type="term" value="F:NADP binding"/>
    <property type="evidence" value="ECO:0007669"/>
    <property type="project" value="InterPro"/>
</dbReference>
<dbReference type="InterPro" id="IPR029154">
    <property type="entry name" value="HIBADH-like_NADP-bd"/>
</dbReference>
<dbReference type="EMBL" id="FBVY01000036">
    <property type="protein sequence ID" value="CUW99564.1"/>
    <property type="molecule type" value="Genomic_DNA"/>
</dbReference>
<dbReference type="InterPro" id="IPR008927">
    <property type="entry name" value="6-PGluconate_DH-like_C_sf"/>
</dbReference>
<evidence type="ECO:0000259" key="4">
    <source>
        <dbReference type="Pfam" id="PF03446"/>
    </source>
</evidence>
<sequence length="312" mass="32455">MNDDTTTLWEEAVTTMTEKNKVALIGAGAMGGAIGTRLIETGNQLTVFDLDAEKVAALTSLGAQSASTAAEAASISDVVILSLNSPKIVRIAVFAKDGVAAGAKPGTLIIDMSSIDPEATKELAADAAEKGLRWVDSPLSGGAPKALVGQLTLMAGGSEKDVADAHRVLRHVASNYTHMGPCGAGQTTKLINQVLCGLNFLAVAEATQLALDAGVDAAKIPQALKGGRADSAILQEYMPRYVARDYRRTGRIDNMVKDLNGAQDLARRTNTAMPLTAVCAEVHRMLTAAGLGGEDQAALMEFFSGAKQSFPD</sequence>
<evidence type="ECO:0000256" key="3">
    <source>
        <dbReference type="PIRSR" id="PIRSR000103-1"/>
    </source>
</evidence>
<organism evidence="6 7">
    <name type="scientific">Agrobacterium genomosp. 2 str. CFBP 5494</name>
    <dbReference type="NCBI Taxonomy" id="1183436"/>
    <lineage>
        <taxon>Bacteria</taxon>
        <taxon>Pseudomonadati</taxon>
        <taxon>Pseudomonadota</taxon>
        <taxon>Alphaproteobacteria</taxon>
        <taxon>Hyphomicrobiales</taxon>
        <taxon>Rhizobiaceae</taxon>
        <taxon>Rhizobium/Agrobacterium group</taxon>
        <taxon>Agrobacterium</taxon>
        <taxon>Agrobacterium tumefaciens complex</taxon>
    </lineage>
</organism>
<dbReference type="GO" id="GO:0008679">
    <property type="term" value="F:2-hydroxy-3-oxopropionate reductase activity"/>
    <property type="evidence" value="ECO:0007669"/>
    <property type="project" value="UniProtKB-EC"/>
</dbReference>
<dbReference type="InterPro" id="IPR006115">
    <property type="entry name" value="6PGDH_NADP-bd"/>
</dbReference>
<proteinExistence type="predicted"/>
<keyword evidence="7" id="KW-1185">Reference proteome</keyword>
<dbReference type="Pfam" id="PF14833">
    <property type="entry name" value="NAD_binding_11"/>
    <property type="match status" value="1"/>
</dbReference>
<dbReference type="PIRSF" id="PIRSF000103">
    <property type="entry name" value="HIBADH"/>
    <property type="match status" value="1"/>
</dbReference>
<protein>
    <submittedName>
        <fullName evidence="6">Tartronate semialdehyde reductase (TSAR) (2-hydroxy-3-oxopropionate reductase)</fullName>
        <ecNumber evidence="6">1.1.1.60</ecNumber>
    </submittedName>
</protein>